<comment type="subcellular location">
    <subcellularLocation>
        <location evidence="1">Cell membrane</location>
        <topology evidence="1">Multi-pass membrane protein</topology>
    </subcellularLocation>
</comment>
<evidence type="ECO:0000256" key="6">
    <source>
        <dbReference type="ARBA" id="ARBA00022692"/>
    </source>
</evidence>
<evidence type="ECO:0000256" key="3">
    <source>
        <dbReference type="ARBA" id="ARBA00022448"/>
    </source>
</evidence>
<feature type="transmembrane region" description="Helical" evidence="10">
    <location>
        <begin position="124"/>
        <end position="144"/>
    </location>
</feature>
<evidence type="ECO:0000256" key="1">
    <source>
        <dbReference type="ARBA" id="ARBA00004651"/>
    </source>
</evidence>
<feature type="transmembrane region" description="Helical" evidence="10">
    <location>
        <begin position="213"/>
        <end position="231"/>
    </location>
</feature>
<feature type="transmembrane region" description="Helical" evidence="10">
    <location>
        <begin position="156"/>
        <end position="180"/>
    </location>
</feature>
<evidence type="ECO:0000256" key="8">
    <source>
        <dbReference type="ARBA" id="ARBA00022989"/>
    </source>
</evidence>
<comment type="similarity">
    <text evidence="2">Belongs to the SWEET sugar transporter family.</text>
</comment>
<evidence type="ECO:0000256" key="4">
    <source>
        <dbReference type="ARBA" id="ARBA00022475"/>
    </source>
</evidence>
<dbReference type="InterPro" id="IPR004316">
    <property type="entry name" value="SWEET_rpt"/>
</dbReference>
<name>A0A7S3RD41_EMIHU</name>
<dbReference type="PANTHER" id="PTHR10791">
    <property type="entry name" value="RAG1-ACTIVATING PROTEIN 1"/>
    <property type="match status" value="1"/>
</dbReference>
<dbReference type="Pfam" id="PF03083">
    <property type="entry name" value="MtN3_slv"/>
    <property type="match status" value="2"/>
</dbReference>
<evidence type="ECO:0000256" key="7">
    <source>
        <dbReference type="ARBA" id="ARBA00022737"/>
    </source>
</evidence>
<sequence>MISIAAGCRVSATARRSVAGARNRPMSFIETVFPVIGVVLSNALYFAPASGVAAVVRSGLLGNFNPLPQAIMVLSTIAWAMYGLSVPNAYLFAANAPGVLASIIYYVSTLPLIPREAHAQRWNVQAIVVGGVAFELALWGGIIFSGCTAETRSYYLGLYGSALCVILFASPLSTAALVLATGDSTSIYAPLTLAQCVNCGTWTVYGFAIGDVWVWGPNLVGTLLGLVQVGLKTAFPSRGKQAADPAAKHLFRDEGFVPVRPHLSDNDEI</sequence>
<gene>
    <name evidence="11" type="ORF">EHUX00137_LOCUS427</name>
</gene>
<proteinExistence type="inferred from homology"/>
<keyword evidence="9 10" id="KW-0472">Membrane</keyword>
<evidence type="ECO:0000256" key="10">
    <source>
        <dbReference type="SAM" id="Phobius"/>
    </source>
</evidence>
<accession>A0A7S3RD41</accession>
<evidence type="ECO:0000256" key="2">
    <source>
        <dbReference type="ARBA" id="ARBA00007809"/>
    </source>
</evidence>
<reference evidence="11" key="1">
    <citation type="submission" date="2021-01" db="EMBL/GenBank/DDBJ databases">
        <authorList>
            <person name="Corre E."/>
            <person name="Pelletier E."/>
            <person name="Niang G."/>
            <person name="Scheremetjew M."/>
            <person name="Finn R."/>
            <person name="Kale V."/>
            <person name="Holt S."/>
            <person name="Cochrane G."/>
            <person name="Meng A."/>
            <person name="Brown T."/>
            <person name="Cohen L."/>
        </authorList>
    </citation>
    <scope>NUCLEOTIDE SEQUENCE</scope>
    <source>
        <strain evidence="11">379</strain>
    </source>
</reference>
<evidence type="ECO:0008006" key="12">
    <source>
        <dbReference type="Google" id="ProtNLM"/>
    </source>
</evidence>
<dbReference type="EMBL" id="HBIR01000576">
    <property type="protein sequence ID" value="CAE0520747.1"/>
    <property type="molecule type" value="Transcribed_RNA"/>
</dbReference>
<keyword evidence="8 10" id="KW-1133">Transmembrane helix</keyword>
<dbReference type="GO" id="GO:0005886">
    <property type="term" value="C:plasma membrane"/>
    <property type="evidence" value="ECO:0007669"/>
    <property type="project" value="UniProtKB-SubCell"/>
</dbReference>
<dbReference type="GO" id="GO:0051119">
    <property type="term" value="F:sugar transmembrane transporter activity"/>
    <property type="evidence" value="ECO:0007669"/>
    <property type="project" value="InterPro"/>
</dbReference>
<keyword evidence="7" id="KW-0677">Repeat</keyword>
<evidence type="ECO:0000313" key="11">
    <source>
        <dbReference type="EMBL" id="CAE0520747.1"/>
    </source>
</evidence>
<feature type="transmembrane region" description="Helical" evidence="10">
    <location>
        <begin position="32"/>
        <end position="55"/>
    </location>
</feature>
<dbReference type="InterPro" id="IPR047664">
    <property type="entry name" value="SWEET"/>
</dbReference>
<dbReference type="AlphaFoldDB" id="A0A7S3RD41"/>
<protein>
    <recommendedName>
        <fullName evidence="12">Bidirectional sugar transporter SWEET</fullName>
    </recommendedName>
</protein>
<keyword evidence="3" id="KW-0813">Transport</keyword>
<keyword evidence="6 10" id="KW-0812">Transmembrane</keyword>
<organism evidence="11">
    <name type="scientific">Emiliania huxleyi</name>
    <name type="common">Coccolithophore</name>
    <name type="synonym">Pontosphaera huxleyi</name>
    <dbReference type="NCBI Taxonomy" id="2903"/>
    <lineage>
        <taxon>Eukaryota</taxon>
        <taxon>Haptista</taxon>
        <taxon>Haptophyta</taxon>
        <taxon>Prymnesiophyceae</taxon>
        <taxon>Isochrysidales</taxon>
        <taxon>Noelaerhabdaceae</taxon>
        <taxon>Emiliania</taxon>
    </lineage>
</organism>
<evidence type="ECO:0000256" key="5">
    <source>
        <dbReference type="ARBA" id="ARBA00022597"/>
    </source>
</evidence>
<feature type="transmembrane region" description="Helical" evidence="10">
    <location>
        <begin position="67"/>
        <end position="84"/>
    </location>
</feature>
<keyword evidence="5" id="KW-0762">Sugar transport</keyword>
<dbReference type="PANTHER" id="PTHR10791:SF30">
    <property type="entry name" value="SUGAR TRANSPORTER SWEET1"/>
    <property type="match status" value="1"/>
</dbReference>
<keyword evidence="4" id="KW-1003">Cell membrane</keyword>
<dbReference type="Gene3D" id="1.20.1280.290">
    <property type="match status" value="2"/>
</dbReference>
<feature type="transmembrane region" description="Helical" evidence="10">
    <location>
        <begin position="90"/>
        <end position="112"/>
    </location>
</feature>
<evidence type="ECO:0000256" key="9">
    <source>
        <dbReference type="ARBA" id="ARBA00023136"/>
    </source>
</evidence>